<dbReference type="Pfam" id="PF00690">
    <property type="entry name" value="Cation_ATPase_N"/>
    <property type="match status" value="1"/>
</dbReference>
<proteinExistence type="predicted"/>
<comment type="caution">
    <text evidence="2">The sequence shown here is derived from an EMBL/GenBank/DDBJ whole genome shotgun (WGS) entry which is preliminary data.</text>
</comment>
<dbReference type="PATRIC" id="fig|66876.3.peg.4885"/>
<dbReference type="AlphaFoldDB" id="A0A0N0XTQ0"/>
<dbReference type="EMBL" id="LGKG01000144">
    <property type="protein sequence ID" value="KPC61818.1"/>
    <property type="molecule type" value="Genomic_DNA"/>
</dbReference>
<dbReference type="Gene3D" id="1.20.1110.10">
    <property type="entry name" value="Calcium-transporting ATPase, transmembrane domain"/>
    <property type="match status" value="1"/>
</dbReference>
<evidence type="ECO:0000313" key="2">
    <source>
        <dbReference type="EMBL" id="KPC61818.1"/>
    </source>
</evidence>
<dbReference type="InterPro" id="IPR023298">
    <property type="entry name" value="ATPase_P-typ_TM_dom_sf"/>
</dbReference>
<dbReference type="Gene3D" id="2.70.150.10">
    <property type="entry name" value="Calcium-transporting ATPase, cytoplasmic transduction domain A"/>
    <property type="match status" value="1"/>
</dbReference>
<dbReference type="PANTHER" id="PTHR42861">
    <property type="entry name" value="CALCIUM-TRANSPORTING ATPASE"/>
    <property type="match status" value="1"/>
</dbReference>
<feature type="domain" description="Cation-transporting P-type ATPase N-terminal" evidence="1">
    <location>
        <begin position="2"/>
        <end position="32"/>
    </location>
</feature>
<evidence type="ECO:0000313" key="3">
    <source>
        <dbReference type="Proteomes" id="UP000037982"/>
    </source>
</evidence>
<protein>
    <recommendedName>
        <fullName evidence="1">Cation-transporting P-type ATPase N-terminal domain-containing protein</fullName>
    </recommendedName>
</protein>
<reference evidence="3" key="1">
    <citation type="submission" date="2015-07" db="EMBL/GenBank/DDBJ databases">
        <authorList>
            <person name="Ju K.-S."/>
            <person name="Doroghazi J.R."/>
            <person name="Metcalf W.W."/>
        </authorList>
    </citation>
    <scope>NUCLEOTIDE SEQUENCE [LARGE SCALE GENOMIC DNA]</scope>
    <source>
        <strain evidence="3">NRRL ISP-5002</strain>
    </source>
</reference>
<organism evidence="2 3">
    <name type="scientific">Streptomyces chattanoogensis</name>
    <dbReference type="NCBI Taxonomy" id="66876"/>
    <lineage>
        <taxon>Bacteria</taxon>
        <taxon>Bacillati</taxon>
        <taxon>Actinomycetota</taxon>
        <taxon>Actinomycetes</taxon>
        <taxon>Kitasatosporales</taxon>
        <taxon>Streptomycetaceae</taxon>
        <taxon>Streptomyces</taxon>
    </lineage>
</organism>
<evidence type="ECO:0000259" key="1">
    <source>
        <dbReference type="Pfam" id="PF00690"/>
    </source>
</evidence>
<gene>
    <name evidence="2" type="ORF">ADL29_22300</name>
</gene>
<sequence>MIAARPPTPWWRRVRRQIRDPLILVLLTAAALTLATGDLADAAVTLLVITVNTTAGYIQEVKAEHAVAALSAMSAPAARVLRGGGTARWRHRTPYPAI</sequence>
<dbReference type="SUPFAM" id="SSF81665">
    <property type="entry name" value="Calcium ATPase, transmembrane domain M"/>
    <property type="match status" value="1"/>
</dbReference>
<dbReference type="Proteomes" id="UP000037982">
    <property type="component" value="Unassembled WGS sequence"/>
</dbReference>
<keyword evidence="3" id="KW-1185">Reference proteome</keyword>
<name>A0A0N0XTQ0_9ACTN</name>
<dbReference type="InterPro" id="IPR004014">
    <property type="entry name" value="ATPase_P-typ_cation-transptr_N"/>
</dbReference>
<accession>A0A0N0XTQ0</accession>